<evidence type="ECO:0000256" key="6">
    <source>
        <dbReference type="RuleBase" id="RU003355"/>
    </source>
</evidence>
<dbReference type="Pfam" id="PF00082">
    <property type="entry name" value="Peptidase_S8"/>
    <property type="match status" value="1"/>
</dbReference>
<dbReference type="InterPro" id="IPR023828">
    <property type="entry name" value="Peptidase_S8_Ser-AS"/>
</dbReference>
<organism evidence="10 11">
    <name type="scientific">Nocardioides hankookensis</name>
    <dbReference type="NCBI Taxonomy" id="443157"/>
    <lineage>
        <taxon>Bacteria</taxon>
        <taxon>Bacillati</taxon>
        <taxon>Actinomycetota</taxon>
        <taxon>Actinomycetes</taxon>
        <taxon>Propionibacteriales</taxon>
        <taxon>Nocardioidaceae</taxon>
        <taxon>Nocardioides</taxon>
    </lineage>
</organism>
<evidence type="ECO:0000256" key="3">
    <source>
        <dbReference type="ARBA" id="ARBA00022801"/>
    </source>
</evidence>
<feature type="active site" description="Charge relay system" evidence="5">
    <location>
        <position position="598"/>
    </location>
</feature>
<dbReference type="InterPro" id="IPR034213">
    <property type="entry name" value="S8_Vpr-like"/>
</dbReference>
<dbReference type="InterPro" id="IPR036852">
    <property type="entry name" value="Peptidase_S8/S53_dom_sf"/>
</dbReference>
<feature type="region of interest" description="Disordered" evidence="7">
    <location>
        <begin position="753"/>
        <end position="773"/>
    </location>
</feature>
<keyword evidence="4 5" id="KW-0720">Serine protease</keyword>
<feature type="domain" description="Bacterial Ig-like" evidence="9">
    <location>
        <begin position="1111"/>
        <end position="1201"/>
    </location>
</feature>
<evidence type="ECO:0000256" key="7">
    <source>
        <dbReference type="SAM" id="MobiDB-lite"/>
    </source>
</evidence>
<dbReference type="InterPro" id="IPR000209">
    <property type="entry name" value="Peptidase_S8/S53_dom"/>
</dbReference>
<evidence type="ECO:0000313" key="11">
    <source>
        <dbReference type="Proteomes" id="UP001596135"/>
    </source>
</evidence>
<dbReference type="RefSeq" id="WP_379158696.1">
    <property type="nucleotide sequence ID" value="NZ_JBHSRJ010000009.1"/>
</dbReference>
<protein>
    <submittedName>
        <fullName evidence="10">S8 family serine peptidase</fullName>
    </submittedName>
</protein>
<keyword evidence="3 5" id="KW-0378">Hydrolase</keyword>
<dbReference type="PROSITE" id="PS00138">
    <property type="entry name" value="SUBTILASE_SER"/>
    <property type="match status" value="1"/>
</dbReference>
<keyword evidence="11" id="KW-1185">Reference proteome</keyword>
<feature type="active site" description="Charge relay system" evidence="5">
    <location>
        <position position="255"/>
    </location>
</feature>
<keyword evidence="2 5" id="KW-0645">Protease</keyword>
<proteinExistence type="inferred from homology"/>
<dbReference type="InterPro" id="IPR017868">
    <property type="entry name" value="Filamin/ABP280_repeat-like"/>
</dbReference>
<dbReference type="Proteomes" id="UP001596135">
    <property type="component" value="Unassembled WGS sequence"/>
</dbReference>
<dbReference type="InterPro" id="IPR013783">
    <property type="entry name" value="Ig-like_fold"/>
</dbReference>
<dbReference type="InterPro" id="IPR022398">
    <property type="entry name" value="Peptidase_S8_His-AS"/>
</dbReference>
<feature type="active site" description="Charge relay system" evidence="5">
    <location>
        <position position="177"/>
    </location>
</feature>
<dbReference type="Gene3D" id="2.60.40.10">
    <property type="entry name" value="Immunoglobulins"/>
    <property type="match status" value="4"/>
</dbReference>
<feature type="domain" description="Bacterial Ig-like" evidence="9">
    <location>
        <begin position="1310"/>
        <end position="1394"/>
    </location>
</feature>
<dbReference type="EMBL" id="JBHSRJ010000009">
    <property type="protein sequence ID" value="MFC6045453.1"/>
    <property type="molecule type" value="Genomic_DNA"/>
</dbReference>
<feature type="domain" description="Bacterial Ig-like" evidence="9">
    <location>
        <begin position="1210"/>
        <end position="1298"/>
    </location>
</feature>
<dbReference type="Pfam" id="PF16640">
    <property type="entry name" value="Big_3_5"/>
    <property type="match status" value="3"/>
</dbReference>
<dbReference type="InterPro" id="IPR015500">
    <property type="entry name" value="Peptidase_S8_subtilisin-rel"/>
</dbReference>
<evidence type="ECO:0000256" key="2">
    <source>
        <dbReference type="ARBA" id="ARBA00022670"/>
    </source>
</evidence>
<evidence type="ECO:0000256" key="1">
    <source>
        <dbReference type="ARBA" id="ARBA00011073"/>
    </source>
</evidence>
<dbReference type="PROSITE" id="PS00137">
    <property type="entry name" value="SUBTILASE_HIS"/>
    <property type="match status" value="1"/>
</dbReference>
<dbReference type="PROSITE" id="PS00136">
    <property type="entry name" value="SUBTILASE_ASP"/>
    <property type="match status" value="1"/>
</dbReference>
<reference evidence="11" key="1">
    <citation type="journal article" date="2019" name="Int. J. Syst. Evol. Microbiol.">
        <title>The Global Catalogue of Microorganisms (GCM) 10K type strain sequencing project: providing services to taxonomists for standard genome sequencing and annotation.</title>
        <authorList>
            <consortium name="The Broad Institute Genomics Platform"/>
            <consortium name="The Broad Institute Genome Sequencing Center for Infectious Disease"/>
            <person name="Wu L."/>
            <person name="Ma J."/>
        </authorList>
    </citation>
    <scope>NUCLEOTIDE SEQUENCE [LARGE SCALE GENOMIC DNA]</scope>
    <source>
        <strain evidence="11">CCUG 54522</strain>
    </source>
</reference>
<dbReference type="Gene3D" id="3.40.50.200">
    <property type="entry name" value="Peptidase S8/S53 domain"/>
    <property type="match status" value="2"/>
</dbReference>
<dbReference type="SUPFAM" id="SSF52743">
    <property type="entry name" value="Subtilisin-like"/>
    <property type="match status" value="1"/>
</dbReference>
<dbReference type="PROSITE" id="PS50194">
    <property type="entry name" value="FILAMIN_REPEAT"/>
    <property type="match status" value="1"/>
</dbReference>
<evidence type="ECO:0000259" key="8">
    <source>
        <dbReference type="Pfam" id="PF00082"/>
    </source>
</evidence>
<evidence type="ECO:0000259" key="9">
    <source>
        <dbReference type="Pfam" id="PF16640"/>
    </source>
</evidence>
<comment type="caution">
    <text evidence="10">The sequence shown here is derived from an EMBL/GenBank/DDBJ whole genome shotgun (WGS) entry which is preliminary data.</text>
</comment>
<evidence type="ECO:0000313" key="10">
    <source>
        <dbReference type="EMBL" id="MFC6045453.1"/>
    </source>
</evidence>
<comment type="similarity">
    <text evidence="1 5 6">Belongs to the peptidase S8 family.</text>
</comment>
<dbReference type="PANTHER" id="PTHR10795">
    <property type="entry name" value="PROPROTEIN CONVERTASE SUBTILISIN/KEXIN"/>
    <property type="match status" value="1"/>
</dbReference>
<feature type="domain" description="Peptidase S8/S53" evidence="8">
    <location>
        <begin position="168"/>
        <end position="656"/>
    </location>
</feature>
<dbReference type="InterPro" id="IPR045051">
    <property type="entry name" value="SBT"/>
</dbReference>
<feature type="compositionally biased region" description="Polar residues" evidence="7">
    <location>
        <begin position="805"/>
        <end position="815"/>
    </location>
</feature>
<dbReference type="PRINTS" id="PR00723">
    <property type="entry name" value="SUBTILISIN"/>
</dbReference>
<dbReference type="CDD" id="cd07474">
    <property type="entry name" value="Peptidases_S8_subtilisin_Vpr-like"/>
    <property type="match status" value="1"/>
</dbReference>
<evidence type="ECO:0000256" key="4">
    <source>
        <dbReference type="ARBA" id="ARBA00022825"/>
    </source>
</evidence>
<dbReference type="InterPro" id="IPR023827">
    <property type="entry name" value="Peptidase_S8_Asp-AS"/>
</dbReference>
<accession>A0ABW1LQP6</accession>
<name>A0ABW1LQP6_9ACTN</name>
<gene>
    <name evidence="10" type="ORF">ACFPYL_20375</name>
</gene>
<dbReference type="InterPro" id="IPR032109">
    <property type="entry name" value="Big_3_5"/>
</dbReference>
<sequence length="1401" mass="140392">MLGTASLAVPTGAASAADHQGLPAPTRAALGKAAPGAHVGDRPAGIPATGRYSFLLQLDTRSTGRAFAANRSAGRSAASTAARQQLSKVTAAQNAVIGDLPARTPVLYRMHAALAGVAVTTNVANYDELTDIAGVAHVYPIAPKSPSNSYAVPLQGAPAAWEGSADLGENTVVGIIDTGIDYTHANFGGAGTSAAYDAEHAHADDATLWGSSVFPTSKVIGGYDLVGDTYQADPNTAGYQPVPVPDPNPLDCEGHGSHVAGSAAGLGVTDTGDTYTGDYDTSTDFGALRIGPGMAPAAKLMAFRVFGCEGSTDVTAAAIDRALDPNDDGSMADAVDVINMSLGSDFGSPEDGDAIASDAAAALGVTMAISAGNSDDLYDVSGSPGSSTRAITVAASVDAQSIVDGLDVTYSVDGDEQYASERSIAYDWDTKPDLAGQIVDLGPNVTGCTAFTDPQKALIAGKIPILKWTDDNLECGSVARSGNVAAAGGVGFVFHSNLEAFSAGITGSAVIPGVLVNNAGGAAIRAAIAGGQTVTVTGTERNGVTQTFPDDDDTMAGFSSRGSRGAGHLKPDVTAVGGTVFSTSVGTGNEGETESGTSMAAPMVAGLSALVISAHPGWTPEQVKADIMNTAGQDLDTNGSDTAGGDRYAPNRVGSGRIKADDAVRNEVLAYAAGGTGAVSVSFGPVEVTDPVTVSKTVTVENTGATSRTYDTSYDAITSVPGVDYEISPASVTVAPGATQTVTVTLSVDDPSALTKTVDPTHGRGDDDQPLESLADASGNLLLTPTSGSLPELRVPVYSAPRPASSMTQPGSVTLTDGEGTLALSGDDVDQGADEENVTSLVTGLELQGTSPALPACAGAVTTGCVHGPTDSGADLQYVGVTSDAPFYGTPSNGQAYFGISTHGAHSTAASKVEFDIYLDVDEDGTPDLVAYNTRLTDSDVFVTSLVDLGSGDTIDTEVTNNRFGDVDTAIFDSDVLLMPVWLKPLLDYGVNAASPRVNYAIASYTTSSTGEVDEIGWDGNDVDGSLSADLYNPGVLVTGDGVTGDVWGANSPFGPLIVDSDGATLDVTSDTSSYADDNGQGVLMLHFHNEVGNKAQVVALKSATTVTLGAVPASVPRGTATQLTVTVANSDAEGAVPTGSVTVTDTDTSTVVASGPLGAGGTVTLPYTPTSVGTQHLVATYAGTDALAGSSSTPTTLTVTAAGRDVTLGAAPTSVVRGDDVALTVGVAHGAGDPVPTGSVSVVDGAGATVASGTLGADGTASLSFTPTKPGTLSLHATYAGDANTAAGQSSAVTVTVKKATARVTLGLPRSAKPGARVRANVAIATVNGIPATGKVVLKGGGKTLGSAKLVKGRATVVFKAPKKGGKLKVQAVYAGDSTYSSGKSSVKVLTVTKPRKKHR</sequence>
<evidence type="ECO:0000256" key="5">
    <source>
        <dbReference type="PROSITE-ProRule" id="PRU01240"/>
    </source>
</evidence>
<feature type="region of interest" description="Disordered" evidence="7">
    <location>
        <begin position="801"/>
        <end position="832"/>
    </location>
</feature>
<dbReference type="PROSITE" id="PS51892">
    <property type="entry name" value="SUBTILASE"/>
    <property type="match status" value="1"/>
</dbReference>